<keyword evidence="4" id="KW-0269">Exonuclease</keyword>
<evidence type="ECO:0000259" key="3">
    <source>
        <dbReference type="SMART" id="SM00479"/>
    </source>
</evidence>
<dbReference type="PANTHER" id="PTHR30231">
    <property type="entry name" value="DNA POLYMERASE III SUBUNIT EPSILON"/>
    <property type="match status" value="1"/>
</dbReference>
<dbReference type="InterPro" id="IPR036397">
    <property type="entry name" value="RNaseH_sf"/>
</dbReference>
<reference evidence="5" key="1">
    <citation type="submission" date="2018-03" db="EMBL/GenBank/DDBJ databases">
        <title>Gramella fulva sp. nov., isolated from a dry surface of tidal flat.</title>
        <authorList>
            <person name="Hwang S.H."/>
            <person name="Hwang W.M."/>
            <person name="Kang K."/>
            <person name="Ahn T.-Y."/>
        </authorList>
    </citation>
    <scope>NUCLEOTIDE SEQUENCE [LARGE SCALE GENOMIC DNA]</scope>
    <source>
        <strain evidence="5">SH35</strain>
    </source>
</reference>
<dbReference type="EMBL" id="CP028136">
    <property type="protein sequence ID" value="AVR46754.1"/>
    <property type="molecule type" value="Genomic_DNA"/>
</dbReference>
<dbReference type="PANTHER" id="PTHR30231:SF41">
    <property type="entry name" value="DNA POLYMERASE III SUBUNIT EPSILON"/>
    <property type="match status" value="1"/>
</dbReference>
<dbReference type="AlphaFoldDB" id="A0A2R3Z964"/>
<evidence type="ECO:0000256" key="1">
    <source>
        <dbReference type="ARBA" id="ARBA00025483"/>
    </source>
</evidence>
<keyword evidence="4" id="KW-0378">Hydrolase</keyword>
<dbReference type="KEGG" id="grs:C7S20_16630"/>
<name>A0A2R3Z964_9FLAO</name>
<proteinExistence type="predicted"/>
<dbReference type="SMART" id="SM00479">
    <property type="entry name" value="EXOIII"/>
    <property type="match status" value="1"/>
</dbReference>
<protein>
    <submittedName>
        <fullName evidence="4">3'-5' exonuclease</fullName>
    </submittedName>
</protein>
<feature type="domain" description="Exonuclease" evidence="3">
    <location>
        <begin position="38"/>
        <end position="211"/>
    </location>
</feature>
<dbReference type="InterPro" id="IPR012337">
    <property type="entry name" value="RNaseH-like_sf"/>
</dbReference>
<dbReference type="SUPFAM" id="SSF53098">
    <property type="entry name" value="Ribonuclease H-like"/>
    <property type="match status" value="1"/>
</dbReference>
<evidence type="ECO:0000256" key="2">
    <source>
        <dbReference type="ARBA" id="ARBA00026073"/>
    </source>
</evidence>
<dbReference type="InterPro" id="IPR006054">
    <property type="entry name" value="DnaQ"/>
</dbReference>
<evidence type="ECO:0000313" key="5">
    <source>
        <dbReference type="Proteomes" id="UP000241507"/>
    </source>
</evidence>
<accession>A0A2R3Z964</accession>
<dbReference type="Gene3D" id="3.30.420.10">
    <property type="entry name" value="Ribonuclease H-like superfamily/Ribonuclease H"/>
    <property type="match status" value="1"/>
</dbReference>
<keyword evidence="4" id="KW-0540">Nuclease</keyword>
<dbReference type="RefSeq" id="WP_107013525.1">
    <property type="nucleotide sequence ID" value="NZ_CP028136.1"/>
</dbReference>
<dbReference type="Pfam" id="PF00929">
    <property type="entry name" value="RNase_T"/>
    <property type="match status" value="1"/>
</dbReference>
<dbReference type="NCBIfam" id="TIGR00573">
    <property type="entry name" value="dnaq"/>
    <property type="match status" value="1"/>
</dbReference>
<dbReference type="InterPro" id="IPR013520">
    <property type="entry name" value="Ribonucl_H"/>
</dbReference>
<dbReference type="GO" id="GO:0045004">
    <property type="term" value="P:DNA replication proofreading"/>
    <property type="evidence" value="ECO:0007669"/>
    <property type="project" value="TreeGrafter"/>
</dbReference>
<sequence length="225" mass="26593">MILNWFKKKDQPENLPDFWKKYARLFQQEIPENIQDITYIVFDTETTGFDFENDRILCIGAVTVEKQAIEINRNFEIYLEQEIFNPETVKIHGIIKSEKTEKLSEIEALKKFLKYIGNSVLVAHHANFDIKMINKALERHDLPKLKNKYLDTALLYKRTRILTNLIDREKVYTLDEIAEAYNIDLSDRHTALGDAYITAIIFIKILARISKSKKMNSKNLFRYRL</sequence>
<dbReference type="Proteomes" id="UP000241507">
    <property type="component" value="Chromosome"/>
</dbReference>
<evidence type="ECO:0000313" key="4">
    <source>
        <dbReference type="EMBL" id="AVR46754.1"/>
    </source>
</evidence>
<gene>
    <name evidence="4" type="ORF">C7S20_16630</name>
</gene>
<keyword evidence="5" id="KW-1185">Reference proteome</keyword>
<comment type="subunit">
    <text evidence="2">DNA polymerase III contains a core (composed of alpha, epsilon and theta chains) that associates with a tau subunit. This core dimerizes to form the POLIII' complex. PolIII' associates with the gamma complex (composed of gamma, delta, delta', psi and chi chains) and with the beta chain to form the complete DNA polymerase III complex.</text>
</comment>
<dbReference type="CDD" id="cd06127">
    <property type="entry name" value="DEDDh"/>
    <property type="match status" value="1"/>
</dbReference>
<dbReference type="GO" id="GO:0003887">
    <property type="term" value="F:DNA-directed DNA polymerase activity"/>
    <property type="evidence" value="ECO:0007669"/>
    <property type="project" value="InterPro"/>
</dbReference>
<comment type="function">
    <text evidence="1">DNA polymerase III is a complex, multichain enzyme responsible for most of the replicative synthesis in bacteria. The epsilon subunit contain the editing function and is a proofreading 3'-5' exonuclease.</text>
</comment>
<dbReference type="GO" id="GO:0008408">
    <property type="term" value="F:3'-5' exonuclease activity"/>
    <property type="evidence" value="ECO:0007669"/>
    <property type="project" value="TreeGrafter"/>
</dbReference>
<dbReference type="GO" id="GO:0005829">
    <property type="term" value="C:cytosol"/>
    <property type="evidence" value="ECO:0007669"/>
    <property type="project" value="TreeGrafter"/>
</dbReference>
<dbReference type="FunFam" id="3.30.420.10:FF:000045">
    <property type="entry name" value="3'-5' exonuclease DinG"/>
    <property type="match status" value="1"/>
</dbReference>
<organism evidence="4 5">
    <name type="scientific">Christiangramia fulva</name>
    <dbReference type="NCBI Taxonomy" id="2126553"/>
    <lineage>
        <taxon>Bacteria</taxon>
        <taxon>Pseudomonadati</taxon>
        <taxon>Bacteroidota</taxon>
        <taxon>Flavobacteriia</taxon>
        <taxon>Flavobacteriales</taxon>
        <taxon>Flavobacteriaceae</taxon>
        <taxon>Christiangramia</taxon>
    </lineage>
</organism>
<dbReference type="GO" id="GO:0003677">
    <property type="term" value="F:DNA binding"/>
    <property type="evidence" value="ECO:0007669"/>
    <property type="project" value="InterPro"/>
</dbReference>
<dbReference type="OrthoDB" id="9803913at2"/>